<organism evidence="5 6">
    <name type="scientific">Prevotella intermedia ZT</name>
    <dbReference type="NCBI Taxonomy" id="1347790"/>
    <lineage>
        <taxon>Bacteria</taxon>
        <taxon>Pseudomonadati</taxon>
        <taxon>Bacteroidota</taxon>
        <taxon>Bacteroidia</taxon>
        <taxon>Bacteroidales</taxon>
        <taxon>Prevotellaceae</taxon>
        <taxon>Prevotella</taxon>
    </lineage>
</organism>
<evidence type="ECO:0000256" key="1">
    <source>
        <dbReference type="ARBA" id="ARBA00004442"/>
    </source>
</evidence>
<dbReference type="EMBL" id="ATMK01000040">
    <property type="protein sequence ID" value="KJJ86192.1"/>
    <property type="molecule type" value="Genomic_DNA"/>
</dbReference>
<gene>
    <name evidence="5" type="ORF">M573_140002</name>
</gene>
<dbReference type="InterPro" id="IPR008969">
    <property type="entry name" value="CarboxyPept-like_regulatory"/>
</dbReference>
<dbReference type="Gene3D" id="2.60.40.1120">
    <property type="entry name" value="Carboxypeptidase-like, regulatory domain"/>
    <property type="match status" value="1"/>
</dbReference>
<dbReference type="SUPFAM" id="SSF49464">
    <property type="entry name" value="Carboxypeptidase regulatory domain-like"/>
    <property type="match status" value="1"/>
</dbReference>
<comment type="subcellular location">
    <subcellularLocation>
        <location evidence="1">Cell outer membrane</location>
    </subcellularLocation>
</comment>
<dbReference type="Pfam" id="PF13715">
    <property type="entry name" value="CarbopepD_reg_2"/>
    <property type="match status" value="1"/>
</dbReference>
<accession>A0AAP0YSK7</accession>
<keyword evidence="3" id="KW-0998">Cell outer membrane</keyword>
<protein>
    <recommendedName>
        <fullName evidence="4">Outer membrane protein beta-barrel domain-containing protein</fullName>
    </recommendedName>
</protein>
<feature type="domain" description="Outer membrane protein beta-barrel" evidence="4">
    <location>
        <begin position="397"/>
        <end position="781"/>
    </location>
</feature>
<dbReference type="Proteomes" id="UP000032541">
    <property type="component" value="Unassembled WGS sequence"/>
</dbReference>
<dbReference type="Gene3D" id="2.40.170.20">
    <property type="entry name" value="TonB-dependent receptor, beta-barrel domain"/>
    <property type="match status" value="1"/>
</dbReference>
<evidence type="ECO:0000313" key="6">
    <source>
        <dbReference type="Proteomes" id="UP000032541"/>
    </source>
</evidence>
<evidence type="ECO:0000256" key="2">
    <source>
        <dbReference type="ARBA" id="ARBA00023136"/>
    </source>
</evidence>
<proteinExistence type="predicted"/>
<evidence type="ECO:0000259" key="4">
    <source>
        <dbReference type="Pfam" id="PF14905"/>
    </source>
</evidence>
<keyword evidence="2" id="KW-0472">Membrane</keyword>
<dbReference type="Pfam" id="PF14905">
    <property type="entry name" value="OMP_b-brl_3"/>
    <property type="match status" value="1"/>
</dbReference>
<evidence type="ECO:0000313" key="5">
    <source>
        <dbReference type="EMBL" id="KJJ86192.1"/>
    </source>
</evidence>
<sequence length="802" mass="92864">MLQMSTMIFICNFMFRMRSSRVFKNIFSILSREMKLVSLLVLVLLSIQSSYGQQVSGVVQHDNNAIEYCNVMVKNVEDSAFVSGTVTDQLGTFVIDKIGVGNYFLEVSCIGYEKQRVPFTVTSNQNIHLRVELLRNETFLDEVTITASHKIWKRTNNSLAMKVEGTPLADMISAIDVLAYMPGVMADNSGIKLIGKDNLLILIDNRVVSSFSEVENLSVNSIKAVALEKNTGVRYNSKYKSVLRITTKERSGNSVEISQRTKVGRKISNTENANFYLASNKITLNGGVITNFRNDLNYYTVETQNVENNVHYISWQSIQNKRKGFDVSLGLKYEFSNNHYLQLYDDFYYAGNKPINKSTTEYIEPGLHEQIFTEIAPNYNEKKNRLNLFYNLPVLKDSHLELNLDYIYQSSDDNQAIKNSNKQKTNEFCITYKGRYNVYLAQLNYVGTFWRSFDGNLGLDYMNLTNNTFSYNNAEMANAINNEGEHKEQQIAYYINLKKQLNKFGLQAGIRYETVRLKYKDTKEYAGQTKRINSLFPFMSLEVNLSSKWNLSLTYDRKMNLPSYQQLNPIITYYDKYSYRIGNPNLEPVYFNNFSLSALYDNILNLYAEYSFIRNQIQEVPMADAANRQVIKVIPVNIAKNHQISIGANLTKRFGKHQISFHSALLAQKNQLDNLQVDKHRLFTSVYVSVNYNYRLRDNINYYVRMNYTGKTEDTVFKQYPAFSTGTGITFSFFDKRMQLNIACNDLFRTENSDWEVKYLNINNLQRNNADSRYFSIYLKYNVNKTSRKNKVKSLDNILNRL</sequence>
<dbReference type="InterPro" id="IPR036942">
    <property type="entry name" value="Beta-barrel_TonB_sf"/>
</dbReference>
<name>A0AAP0YSK7_PREIN</name>
<dbReference type="SUPFAM" id="SSF56935">
    <property type="entry name" value="Porins"/>
    <property type="match status" value="1"/>
</dbReference>
<reference evidence="5 6" key="1">
    <citation type="journal article" date="2015" name="BMC Genomics">
        <title>Comparative genome analysis of Prevotella intermedia strain isolated from infected root canal reveals features related to pathogenicity and adaptation.</title>
        <authorList>
            <person name="Ruan Y."/>
            <person name="Shen L."/>
            <person name="Zou Y."/>
            <person name="Qi Z."/>
            <person name="Yin J."/>
            <person name="Jiang J."/>
            <person name="Guo L."/>
            <person name="He L."/>
            <person name="Chen Z."/>
            <person name="Tang Z."/>
            <person name="Qin S."/>
        </authorList>
    </citation>
    <scope>NUCLEOTIDE SEQUENCE [LARGE SCALE GENOMIC DNA]</scope>
    <source>
        <strain evidence="5 6">ZT</strain>
    </source>
</reference>
<comment type="caution">
    <text evidence="5">The sequence shown here is derived from an EMBL/GenBank/DDBJ whole genome shotgun (WGS) entry which is preliminary data.</text>
</comment>
<dbReference type="GO" id="GO:0009279">
    <property type="term" value="C:cell outer membrane"/>
    <property type="evidence" value="ECO:0007669"/>
    <property type="project" value="UniProtKB-SubCell"/>
</dbReference>
<dbReference type="AlphaFoldDB" id="A0AAP0YSK7"/>
<dbReference type="InterPro" id="IPR041700">
    <property type="entry name" value="OMP_b-brl_3"/>
</dbReference>
<evidence type="ECO:0000256" key="3">
    <source>
        <dbReference type="ARBA" id="ARBA00023237"/>
    </source>
</evidence>